<evidence type="ECO:0000256" key="1">
    <source>
        <dbReference type="SAM" id="MobiDB-lite"/>
    </source>
</evidence>
<name>B9RJS0_RICCO</name>
<organism evidence="3 4">
    <name type="scientific">Ricinus communis</name>
    <name type="common">Castor bean</name>
    <dbReference type="NCBI Taxonomy" id="3988"/>
    <lineage>
        <taxon>Eukaryota</taxon>
        <taxon>Viridiplantae</taxon>
        <taxon>Streptophyta</taxon>
        <taxon>Embryophyta</taxon>
        <taxon>Tracheophyta</taxon>
        <taxon>Spermatophyta</taxon>
        <taxon>Magnoliopsida</taxon>
        <taxon>eudicotyledons</taxon>
        <taxon>Gunneridae</taxon>
        <taxon>Pentapetalae</taxon>
        <taxon>rosids</taxon>
        <taxon>fabids</taxon>
        <taxon>Malpighiales</taxon>
        <taxon>Euphorbiaceae</taxon>
        <taxon>Acalyphoideae</taxon>
        <taxon>Acalypheae</taxon>
        <taxon>Ricinus</taxon>
    </lineage>
</organism>
<evidence type="ECO:0000313" key="3">
    <source>
        <dbReference type="EMBL" id="EEF48572.1"/>
    </source>
</evidence>
<feature type="transmembrane region" description="Helical" evidence="2">
    <location>
        <begin position="26"/>
        <end position="48"/>
    </location>
</feature>
<keyword evidence="4" id="KW-1185">Reference proteome</keyword>
<dbReference type="eggNOG" id="KOG1347">
    <property type="taxonomic scope" value="Eukaryota"/>
</dbReference>
<evidence type="ECO:0000256" key="2">
    <source>
        <dbReference type="SAM" id="Phobius"/>
    </source>
</evidence>
<dbReference type="AlphaFoldDB" id="B9RJS0"/>
<dbReference type="Proteomes" id="UP000008311">
    <property type="component" value="Unassembled WGS sequence"/>
</dbReference>
<sequence length="89" mass="9613">MNIIAQGFAGHLGDVQLASMSIANTVIIGFNFGLLGIWGGMIVGGTFLQTEILAIITIKSDWEKEAEKARARVAKRSCPHPDNQSEDKN</sequence>
<keyword evidence="2" id="KW-0472">Membrane</keyword>
<dbReference type="STRING" id="3988.B9RJS0"/>
<proteinExistence type="predicted"/>
<dbReference type="InParanoid" id="B9RJS0"/>
<keyword evidence="2" id="KW-1133">Transmembrane helix</keyword>
<feature type="region of interest" description="Disordered" evidence="1">
    <location>
        <begin position="69"/>
        <end position="89"/>
    </location>
</feature>
<protein>
    <submittedName>
        <fullName evidence="3">Multidrug resistance pump, putative</fullName>
    </submittedName>
</protein>
<reference evidence="4" key="1">
    <citation type="journal article" date="2010" name="Nat. Biotechnol.">
        <title>Draft genome sequence of the oilseed species Ricinus communis.</title>
        <authorList>
            <person name="Chan A.P."/>
            <person name="Crabtree J."/>
            <person name="Zhao Q."/>
            <person name="Lorenzi H."/>
            <person name="Orvis J."/>
            <person name="Puiu D."/>
            <person name="Melake-Berhan A."/>
            <person name="Jones K.M."/>
            <person name="Redman J."/>
            <person name="Chen G."/>
            <person name="Cahoon E.B."/>
            <person name="Gedil M."/>
            <person name="Stanke M."/>
            <person name="Haas B.J."/>
            <person name="Wortman J.R."/>
            <person name="Fraser-Liggett C.M."/>
            <person name="Ravel J."/>
            <person name="Rabinowicz P.D."/>
        </authorList>
    </citation>
    <scope>NUCLEOTIDE SEQUENCE [LARGE SCALE GENOMIC DNA]</scope>
    <source>
        <strain evidence="4">cv. Hale</strain>
    </source>
</reference>
<keyword evidence="2" id="KW-0812">Transmembrane</keyword>
<accession>B9RJS0</accession>
<gene>
    <name evidence="3" type="ORF">RCOM_1037920</name>
</gene>
<evidence type="ECO:0000313" key="4">
    <source>
        <dbReference type="Proteomes" id="UP000008311"/>
    </source>
</evidence>
<dbReference type="EMBL" id="EQ973783">
    <property type="protein sequence ID" value="EEF48572.1"/>
    <property type="molecule type" value="Genomic_DNA"/>
</dbReference>